<keyword evidence="2" id="KW-1133">Transmembrane helix</keyword>
<dbReference type="AlphaFoldDB" id="A0A1I1GS66"/>
<protein>
    <submittedName>
        <fullName evidence="3">Uncharacterized protein</fullName>
    </submittedName>
</protein>
<feature type="compositionally biased region" description="Basic and acidic residues" evidence="1">
    <location>
        <begin position="202"/>
        <end position="211"/>
    </location>
</feature>
<evidence type="ECO:0000256" key="1">
    <source>
        <dbReference type="SAM" id="MobiDB-lite"/>
    </source>
</evidence>
<feature type="region of interest" description="Disordered" evidence="1">
    <location>
        <begin position="118"/>
        <end position="211"/>
    </location>
</feature>
<gene>
    <name evidence="3" type="ORF">SAMN05421773_102112</name>
</gene>
<reference evidence="3 4" key="1">
    <citation type="submission" date="2016-10" db="EMBL/GenBank/DDBJ databases">
        <authorList>
            <person name="de Groot N.N."/>
        </authorList>
    </citation>
    <scope>NUCLEOTIDE SEQUENCE [LARGE SCALE GENOMIC DNA]</scope>
    <source>
        <strain evidence="3 4">CGMCC 4.5739</strain>
    </source>
</reference>
<name>A0A1I1GS66_9ACTN</name>
<sequence length="211" mass="22138">MYGPVPSHASAPAGRGGGNGQIVARVLFATFPLWSLGFLSWVPPLRFAIRRGRPADWAVFAGWLALTVVYGIMMWRIPENPVTESEETLSALGGGYALCMIVGGVAYALAGGGPWRPEPPGPFPGPPPPSGVLLPGPMDPPHHRPYGHGTPAPYHPGPAGPGPVAPGPATLPPAPPQSRPQPSAGPSPRMRQVADELDELGELLRKQEDDR</sequence>
<feature type="compositionally biased region" description="Pro residues" evidence="1">
    <location>
        <begin position="118"/>
        <end position="130"/>
    </location>
</feature>
<evidence type="ECO:0000313" key="3">
    <source>
        <dbReference type="EMBL" id="SFC14336.1"/>
    </source>
</evidence>
<proteinExistence type="predicted"/>
<organism evidence="3 4">
    <name type="scientific">Streptomyces aidingensis</name>
    <dbReference type="NCBI Taxonomy" id="910347"/>
    <lineage>
        <taxon>Bacteria</taxon>
        <taxon>Bacillati</taxon>
        <taxon>Actinomycetota</taxon>
        <taxon>Actinomycetes</taxon>
        <taxon>Kitasatosporales</taxon>
        <taxon>Streptomycetaceae</taxon>
        <taxon>Streptomyces</taxon>
    </lineage>
</organism>
<feature type="transmembrane region" description="Helical" evidence="2">
    <location>
        <begin position="89"/>
        <end position="110"/>
    </location>
</feature>
<dbReference type="EMBL" id="FOLM01000002">
    <property type="protein sequence ID" value="SFC14336.1"/>
    <property type="molecule type" value="Genomic_DNA"/>
</dbReference>
<dbReference type="Proteomes" id="UP000199207">
    <property type="component" value="Unassembled WGS sequence"/>
</dbReference>
<dbReference type="STRING" id="910347.SAMN05421773_102112"/>
<feature type="compositionally biased region" description="Pro residues" evidence="1">
    <location>
        <begin position="153"/>
        <end position="185"/>
    </location>
</feature>
<feature type="transmembrane region" description="Helical" evidence="2">
    <location>
        <begin position="57"/>
        <end position="77"/>
    </location>
</feature>
<keyword evidence="2" id="KW-0812">Transmembrane</keyword>
<keyword evidence="2" id="KW-0472">Membrane</keyword>
<feature type="transmembrane region" description="Helical" evidence="2">
    <location>
        <begin position="22"/>
        <end position="45"/>
    </location>
</feature>
<accession>A0A1I1GS66</accession>
<evidence type="ECO:0000313" key="4">
    <source>
        <dbReference type="Proteomes" id="UP000199207"/>
    </source>
</evidence>
<evidence type="ECO:0000256" key="2">
    <source>
        <dbReference type="SAM" id="Phobius"/>
    </source>
</evidence>
<keyword evidence="4" id="KW-1185">Reference proteome</keyword>